<dbReference type="AlphaFoldDB" id="A0A3E5ANU4"/>
<evidence type="ECO:0000313" key="6">
    <source>
        <dbReference type="EMBL" id="RGN23743.1"/>
    </source>
</evidence>
<dbReference type="Gene3D" id="3.40.50.300">
    <property type="entry name" value="P-loop containing nucleotide triphosphate hydrolases"/>
    <property type="match status" value="1"/>
</dbReference>
<evidence type="ECO:0000256" key="3">
    <source>
        <dbReference type="ARBA" id="ARBA00022741"/>
    </source>
</evidence>
<comment type="similarity">
    <text evidence="1">Belongs to the ABC transporter superfamily.</text>
</comment>
<keyword evidence="3" id="KW-0547">Nucleotide-binding</keyword>
<dbReference type="SUPFAM" id="SSF52540">
    <property type="entry name" value="P-loop containing nucleoside triphosphate hydrolases"/>
    <property type="match status" value="1"/>
</dbReference>
<evidence type="ECO:0000256" key="1">
    <source>
        <dbReference type="ARBA" id="ARBA00005417"/>
    </source>
</evidence>
<evidence type="ECO:0000313" key="7">
    <source>
        <dbReference type="Proteomes" id="UP000260970"/>
    </source>
</evidence>
<dbReference type="InterPro" id="IPR017871">
    <property type="entry name" value="ABC_transporter-like_CS"/>
</dbReference>
<proteinExistence type="inferred from homology"/>
<dbReference type="InterPro" id="IPR027417">
    <property type="entry name" value="P-loop_NTPase"/>
</dbReference>
<dbReference type="InterPro" id="IPR017911">
    <property type="entry name" value="MacB-like_ATP-bd"/>
</dbReference>
<sequence>MELVKTSNLKKYYRTGEICIKALDHVNLSVEEGEFIAVVGPSGCGKTTLLNMLGGLDNPTEGTVRIHGKDITKMKSEELTVYRRKHIGFVFQNYNLLQTLNVKSNILLPLYLGNSKIDEAYFEEIVEILGIKNKLKNLPNTLSGGQQQRVAIARAMITKPDIVLADEPTGNLDSESSEEVLRLLRESGERYNQTIIMITHSREIAETASRIIRMRDGKIV</sequence>
<reference evidence="6 7" key="1">
    <citation type="submission" date="2018-08" db="EMBL/GenBank/DDBJ databases">
        <title>A genome reference for cultivated species of the human gut microbiota.</title>
        <authorList>
            <person name="Zou Y."/>
            <person name="Xue W."/>
            <person name="Luo G."/>
        </authorList>
    </citation>
    <scope>NUCLEOTIDE SEQUENCE [LARGE SCALE GENOMIC DNA]</scope>
    <source>
        <strain evidence="6 7">OM05-6AA</strain>
    </source>
</reference>
<dbReference type="Proteomes" id="UP000260970">
    <property type="component" value="Unassembled WGS sequence"/>
</dbReference>
<dbReference type="GO" id="GO:0016887">
    <property type="term" value="F:ATP hydrolysis activity"/>
    <property type="evidence" value="ECO:0007669"/>
    <property type="project" value="InterPro"/>
</dbReference>
<accession>A0A3E5ANU4</accession>
<dbReference type="FunFam" id="3.40.50.300:FF:000032">
    <property type="entry name" value="Export ABC transporter ATP-binding protein"/>
    <property type="match status" value="1"/>
</dbReference>
<feature type="domain" description="ABC transporter" evidence="5">
    <location>
        <begin position="4"/>
        <end position="220"/>
    </location>
</feature>
<dbReference type="PROSITE" id="PS50893">
    <property type="entry name" value="ABC_TRANSPORTER_2"/>
    <property type="match status" value="1"/>
</dbReference>
<evidence type="ECO:0000259" key="5">
    <source>
        <dbReference type="PROSITE" id="PS50893"/>
    </source>
</evidence>
<dbReference type="CDD" id="cd03255">
    <property type="entry name" value="ABC_MJ0796_LolCDE_FtsE"/>
    <property type="match status" value="1"/>
</dbReference>
<name>A0A3E5ANU4_9FIRM</name>
<dbReference type="PROSITE" id="PS00211">
    <property type="entry name" value="ABC_TRANSPORTER_1"/>
    <property type="match status" value="1"/>
</dbReference>
<dbReference type="SMART" id="SM00382">
    <property type="entry name" value="AAA"/>
    <property type="match status" value="1"/>
</dbReference>
<dbReference type="EMBL" id="QSUG01000005">
    <property type="protein sequence ID" value="RGN23743.1"/>
    <property type="molecule type" value="Genomic_DNA"/>
</dbReference>
<dbReference type="InterPro" id="IPR003439">
    <property type="entry name" value="ABC_transporter-like_ATP-bd"/>
</dbReference>
<dbReference type="GO" id="GO:0022857">
    <property type="term" value="F:transmembrane transporter activity"/>
    <property type="evidence" value="ECO:0007669"/>
    <property type="project" value="UniProtKB-ARBA"/>
</dbReference>
<comment type="caution">
    <text evidence="6">The sequence shown here is derived from an EMBL/GenBank/DDBJ whole genome shotgun (WGS) entry which is preliminary data.</text>
</comment>
<keyword evidence="4 6" id="KW-0067">ATP-binding</keyword>
<protein>
    <submittedName>
        <fullName evidence="6">ABC transporter ATP-binding protein</fullName>
    </submittedName>
</protein>
<evidence type="ECO:0000256" key="4">
    <source>
        <dbReference type="ARBA" id="ARBA00022840"/>
    </source>
</evidence>
<keyword evidence="2" id="KW-0813">Transport</keyword>
<gene>
    <name evidence="6" type="ORF">DXB72_07025</name>
</gene>
<organism evidence="6 7">
    <name type="scientific">Agathobacter rectalis</name>
    <dbReference type="NCBI Taxonomy" id="39491"/>
    <lineage>
        <taxon>Bacteria</taxon>
        <taxon>Bacillati</taxon>
        <taxon>Bacillota</taxon>
        <taxon>Clostridia</taxon>
        <taxon>Lachnospirales</taxon>
        <taxon>Lachnospiraceae</taxon>
        <taxon>Agathobacter</taxon>
    </lineage>
</organism>
<evidence type="ECO:0000256" key="2">
    <source>
        <dbReference type="ARBA" id="ARBA00022448"/>
    </source>
</evidence>
<dbReference type="GO" id="GO:0098796">
    <property type="term" value="C:membrane protein complex"/>
    <property type="evidence" value="ECO:0007669"/>
    <property type="project" value="UniProtKB-ARBA"/>
</dbReference>
<dbReference type="GO" id="GO:0005524">
    <property type="term" value="F:ATP binding"/>
    <property type="evidence" value="ECO:0007669"/>
    <property type="project" value="UniProtKB-KW"/>
</dbReference>
<dbReference type="RefSeq" id="WP_117689861.1">
    <property type="nucleotide sequence ID" value="NZ_QSUE01000002.1"/>
</dbReference>
<dbReference type="InterPro" id="IPR003593">
    <property type="entry name" value="AAA+_ATPase"/>
</dbReference>
<dbReference type="Pfam" id="PF00005">
    <property type="entry name" value="ABC_tran"/>
    <property type="match status" value="1"/>
</dbReference>
<dbReference type="PANTHER" id="PTHR42798">
    <property type="entry name" value="LIPOPROTEIN-RELEASING SYSTEM ATP-BINDING PROTEIN LOLD"/>
    <property type="match status" value="1"/>
</dbReference>
<dbReference type="PANTHER" id="PTHR42798:SF7">
    <property type="entry name" value="ALPHA-D-RIBOSE 1-METHYLPHOSPHONATE 5-TRIPHOSPHATE SYNTHASE SUBUNIT PHNL"/>
    <property type="match status" value="1"/>
</dbReference>